<organism evidence="2 3">
    <name type="scientific">Amycolatopsis pigmentata</name>
    <dbReference type="NCBI Taxonomy" id="450801"/>
    <lineage>
        <taxon>Bacteria</taxon>
        <taxon>Bacillati</taxon>
        <taxon>Actinomycetota</taxon>
        <taxon>Actinomycetes</taxon>
        <taxon>Pseudonocardiales</taxon>
        <taxon>Pseudonocardiaceae</taxon>
        <taxon>Amycolatopsis</taxon>
    </lineage>
</organism>
<comment type="caution">
    <text evidence="2">The sequence shown here is derived from an EMBL/GenBank/DDBJ whole genome shotgun (WGS) entry which is preliminary data.</text>
</comment>
<feature type="transmembrane region" description="Helical" evidence="1">
    <location>
        <begin position="29"/>
        <end position="46"/>
    </location>
</feature>
<keyword evidence="3" id="KW-1185">Reference proteome</keyword>
<dbReference type="RefSeq" id="WP_378270646.1">
    <property type="nucleotide sequence ID" value="NZ_JBHUKR010000023.1"/>
</dbReference>
<gene>
    <name evidence="2" type="ORF">ACFSXZ_36520</name>
</gene>
<protein>
    <submittedName>
        <fullName evidence="2">Uncharacterized protein</fullName>
    </submittedName>
</protein>
<evidence type="ECO:0000256" key="1">
    <source>
        <dbReference type="SAM" id="Phobius"/>
    </source>
</evidence>
<keyword evidence="1" id="KW-1133">Transmembrane helix</keyword>
<dbReference type="Proteomes" id="UP001597417">
    <property type="component" value="Unassembled WGS sequence"/>
</dbReference>
<accession>A0ABW5G3I1</accession>
<evidence type="ECO:0000313" key="3">
    <source>
        <dbReference type="Proteomes" id="UP001597417"/>
    </source>
</evidence>
<name>A0ABW5G3I1_9PSEU</name>
<sequence length="47" mass="5178">MGTPRFAGAHGPGPQDRTRRLAQARYRPVPRWLAGTSVVFALITAWS</sequence>
<dbReference type="EMBL" id="JBHUKR010000023">
    <property type="protein sequence ID" value="MFD2421848.1"/>
    <property type="molecule type" value="Genomic_DNA"/>
</dbReference>
<reference evidence="3" key="1">
    <citation type="journal article" date="2019" name="Int. J. Syst. Evol. Microbiol.">
        <title>The Global Catalogue of Microorganisms (GCM) 10K type strain sequencing project: providing services to taxonomists for standard genome sequencing and annotation.</title>
        <authorList>
            <consortium name="The Broad Institute Genomics Platform"/>
            <consortium name="The Broad Institute Genome Sequencing Center for Infectious Disease"/>
            <person name="Wu L."/>
            <person name="Ma J."/>
        </authorList>
    </citation>
    <scope>NUCLEOTIDE SEQUENCE [LARGE SCALE GENOMIC DNA]</scope>
    <source>
        <strain evidence="3">CGMCC 4.7645</strain>
    </source>
</reference>
<keyword evidence="1" id="KW-0472">Membrane</keyword>
<proteinExistence type="predicted"/>
<keyword evidence="1" id="KW-0812">Transmembrane</keyword>
<evidence type="ECO:0000313" key="2">
    <source>
        <dbReference type="EMBL" id="MFD2421848.1"/>
    </source>
</evidence>